<evidence type="ECO:0000313" key="11">
    <source>
        <dbReference type="EMBL" id="TDL26576.1"/>
    </source>
</evidence>
<dbReference type="PRINTS" id="PR00899">
    <property type="entry name" value="GPCRSTE3"/>
</dbReference>
<feature type="transmembrane region" description="Helical" evidence="10">
    <location>
        <begin position="34"/>
        <end position="57"/>
    </location>
</feature>
<organism evidence="11 12">
    <name type="scientific">Rickenella mellea</name>
    <dbReference type="NCBI Taxonomy" id="50990"/>
    <lineage>
        <taxon>Eukaryota</taxon>
        <taxon>Fungi</taxon>
        <taxon>Dikarya</taxon>
        <taxon>Basidiomycota</taxon>
        <taxon>Agaricomycotina</taxon>
        <taxon>Agaricomycetes</taxon>
        <taxon>Hymenochaetales</taxon>
        <taxon>Rickenellaceae</taxon>
        <taxon>Rickenella</taxon>
    </lineage>
</organism>
<keyword evidence="3" id="KW-0589">Pheromone response</keyword>
<feature type="transmembrane region" description="Helical" evidence="10">
    <location>
        <begin position="168"/>
        <end position="190"/>
    </location>
</feature>
<dbReference type="GO" id="GO:0004934">
    <property type="term" value="F:mating-type alpha-factor pheromone receptor activity"/>
    <property type="evidence" value="ECO:0007669"/>
    <property type="project" value="InterPro"/>
</dbReference>
<keyword evidence="7 10" id="KW-0472">Membrane</keyword>
<dbReference type="EMBL" id="ML170161">
    <property type="protein sequence ID" value="TDL26576.1"/>
    <property type="molecule type" value="Genomic_DNA"/>
</dbReference>
<dbReference type="GO" id="GO:0000750">
    <property type="term" value="P:pheromone-dependent signal transduction involved in conjugation with cellular fusion"/>
    <property type="evidence" value="ECO:0007669"/>
    <property type="project" value="TreeGrafter"/>
</dbReference>
<evidence type="ECO:0000256" key="2">
    <source>
        <dbReference type="ARBA" id="ARBA00011085"/>
    </source>
</evidence>
<comment type="subcellular location">
    <subcellularLocation>
        <location evidence="1">Membrane</location>
        <topology evidence="1">Multi-pass membrane protein</topology>
    </subcellularLocation>
</comment>
<evidence type="ECO:0000256" key="7">
    <source>
        <dbReference type="ARBA" id="ARBA00023136"/>
    </source>
</evidence>
<evidence type="ECO:0000256" key="8">
    <source>
        <dbReference type="ARBA" id="ARBA00023170"/>
    </source>
</evidence>
<gene>
    <name evidence="11" type="ORF">BD410DRAFT_825720</name>
</gene>
<dbReference type="PANTHER" id="PTHR28097:SF1">
    <property type="entry name" value="PHEROMONE A FACTOR RECEPTOR"/>
    <property type="match status" value="1"/>
</dbReference>
<evidence type="ECO:0000256" key="3">
    <source>
        <dbReference type="ARBA" id="ARBA00022507"/>
    </source>
</evidence>
<accession>A0A4Y7QGV8</accession>
<sequence>MSTSTYPAFPIMAVFGLLACLIPLKWIARENVGIVLYAIWLAVACVDLLVNSIMWHGNVLNHAPVWCDISSRLIAAVGVAIPASLLSIMRRLYHICTMRVLLSEHRNIFNSIQQKRRIFLEDVAIGVGIPLLQIGSLYVVTCDRFLIIEDIGCWPCVVNSWLAALLMYSWPVALGVAGGVYGVLTIRVYLKQRKEVNHAFQTANVNRQRYLRLLLFASLEICLTTPFALVSMILNLTTLPVVPYPGWASAHARSSVVDQLPAMVWRQSKASVVRLELSRWNVITCAVIFFGMFGFSADARKSYRVGFWTTAKLFGFKPRETPLPPRSSHQFRRRVATLATLSSGFTDRSNIGNGTRNENFALADVNHPEPSSNLYSTTERAPQYHVQSDGVNAANSSSEIQV</sequence>
<protein>
    <submittedName>
        <fullName evidence="11">STE3-domain-containing protein</fullName>
    </submittedName>
</protein>
<feature type="transmembrane region" description="Helical" evidence="10">
    <location>
        <begin position="210"/>
        <end position="234"/>
    </location>
</feature>
<evidence type="ECO:0000256" key="4">
    <source>
        <dbReference type="ARBA" id="ARBA00022692"/>
    </source>
</evidence>
<feature type="transmembrane region" description="Helical" evidence="10">
    <location>
        <begin position="6"/>
        <end position="27"/>
    </location>
</feature>
<evidence type="ECO:0000256" key="10">
    <source>
        <dbReference type="SAM" id="Phobius"/>
    </source>
</evidence>
<keyword evidence="6" id="KW-0297">G-protein coupled receptor</keyword>
<dbReference type="CDD" id="cd14966">
    <property type="entry name" value="7tmD_STE3"/>
    <property type="match status" value="1"/>
</dbReference>
<evidence type="ECO:0000256" key="9">
    <source>
        <dbReference type="ARBA" id="ARBA00023224"/>
    </source>
</evidence>
<evidence type="ECO:0000256" key="1">
    <source>
        <dbReference type="ARBA" id="ARBA00004141"/>
    </source>
</evidence>
<dbReference type="VEuPathDB" id="FungiDB:BD410DRAFT_825720"/>
<dbReference type="InterPro" id="IPR001499">
    <property type="entry name" value="GPCR_STE3"/>
</dbReference>
<dbReference type="AlphaFoldDB" id="A0A4Y7QGV8"/>
<dbReference type="PRINTS" id="PR00901">
    <property type="entry name" value="PHEROMONEBAR"/>
</dbReference>
<keyword evidence="5 10" id="KW-1133">Transmembrane helix</keyword>
<keyword evidence="12" id="KW-1185">Reference proteome</keyword>
<evidence type="ECO:0000313" key="12">
    <source>
        <dbReference type="Proteomes" id="UP000294933"/>
    </source>
</evidence>
<dbReference type="Proteomes" id="UP000294933">
    <property type="component" value="Unassembled WGS sequence"/>
</dbReference>
<feature type="transmembrane region" description="Helical" evidence="10">
    <location>
        <begin position="69"/>
        <end position="89"/>
    </location>
</feature>
<keyword evidence="9" id="KW-0807">Transducer</keyword>
<feature type="transmembrane region" description="Helical" evidence="10">
    <location>
        <begin position="118"/>
        <end position="140"/>
    </location>
</feature>
<dbReference type="PANTHER" id="PTHR28097">
    <property type="entry name" value="PHEROMONE A FACTOR RECEPTOR"/>
    <property type="match status" value="1"/>
</dbReference>
<evidence type="ECO:0000256" key="5">
    <source>
        <dbReference type="ARBA" id="ARBA00022989"/>
    </source>
</evidence>
<evidence type="ECO:0000256" key="6">
    <source>
        <dbReference type="ARBA" id="ARBA00023040"/>
    </source>
</evidence>
<keyword evidence="4 10" id="KW-0812">Transmembrane</keyword>
<proteinExistence type="inferred from homology"/>
<dbReference type="Pfam" id="PF02076">
    <property type="entry name" value="STE3"/>
    <property type="match status" value="1"/>
</dbReference>
<feature type="transmembrane region" description="Helical" evidence="10">
    <location>
        <begin position="277"/>
        <end position="295"/>
    </location>
</feature>
<dbReference type="InterPro" id="IPR000481">
    <property type="entry name" value="GPCR_Pheromne_B_alpha_rcpt"/>
</dbReference>
<dbReference type="OrthoDB" id="2874149at2759"/>
<comment type="similarity">
    <text evidence="2">Belongs to the G-protein coupled receptor 4 family.</text>
</comment>
<keyword evidence="8" id="KW-0675">Receptor</keyword>
<reference evidence="11 12" key="1">
    <citation type="submission" date="2018-06" db="EMBL/GenBank/DDBJ databases">
        <title>A transcriptomic atlas of mushroom development highlights an independent origin of complex multicellularity.</title>
        <authorList>
            <consortium name="DOE Joint Genome Institute"/>
            <person name="Krizsan K."/>
            <person name="Almasi E."/>
            <person name="Merenyi Z."/>
            <person name="Sahu N."/>
            <person name="Viragh M."/>
            <person name="Koszo T."/>
            <person name="Mondo S."/>
            <person name="Kiss B."/>
            <person name="Balint B."/>
            <person name="Kues U."/>
            <person name="Barry K."/>
            <person name="Hegedus J.C."/>
            <person name="Henrissat B."/>
            <person name="Johnson J."/>
            <person name="Lipzen A."/>
            <person name="Ohm R."/>
            <person name="Nagy I."/>
            <person name="Pangilinan J."/>
            <person name="Yan J."/>
            <person name="Xiong Y."/>
            <person name="Grigoriev I.V."/>
            <person name="Hibbett D.S."/>
            <person name="Nagy L.G."/>
        </authorList>
    </citation>
    <scope>NUCLEOTIDE SEQUENCE [LARGE SCALE GENOMIC DNA]</scope>
    <source>
        <strain evidence="11 12">SZMC22713</strain>
    </source>
</reference>
<dbReference type="GO" id="GO:0005886">
    <property type="term" value="C:plasma membrane"/>
    <property type="evidence" value="ECO:0007669"/>
    <property type="project" value="TreeGrafter"/>
</dbReference>
<name>A0A4Y7QGV8_9AGAM</name>